<dbReference type="SUPFAM" id="SSF111369">
    <property type="entry name" value="HlyD-like secretion proteins"/>
    <property type="match status" value="1"/>
</dbReference>
<keyword evidence="10" id="KW-0614">Plasmid</keyword>
<feature type="compositionally biased region" description="Low complexity" evidence="4">
    <location>
        <begin position="385"/>
        <end position="401"/>
    </location>
</feature>
<dbReference type="Pfam" id="PF25944">
    <property type="entry name" value="Beta-barrel_RND"/>
    <property type="match status" value="1"/>
</dbReference>
<protein>
    <submittedName>
        <fullName evidence="10">Efflux transporter periplasmic adaptor subunit</fullName>
    </submittedName>
</protein>
<feature type="coiled-coil region" evidence="3">
    <location>
        <begin position="103"/>
        <end position="167"/>
    </location>
</feature>
<geneLocation type="plasmid" evidence="11">
    <name>ptt13-3</name>
</geneLocation>
<feature type="domain" description="Multidrug resistance protein MdtA-like C-terminal permuted SH3" evidence="9">
    <location>
        <begin position="299"/>
        <end position="357"/>
    </location>
</feature>
<accession>A0A2D2C711</accession>
<feature type="chain" id="PRO_5013682593" evidence="5">
    <location>
        <begin position="28"/>
        <end position="401"/>
    </location>
</feature>
<reference evidence="10 11" key="1">
    <citation type="submission" date="2017-10" db="EMBL/GenBank/DDBJ databases">
        <title>Complete genome sequence of Paracoccus yeei TT13 isolated from human skin.</title>
        <authorList>
            <person name="Lee K."/>
            <person name="Lim J.Y."/>
            <person name="Hwang I."/>
        </authorList>
    </citation>
    <scope>NUCLEOTIDE SEQUENCE [LARGE SCALE GENOMIC DNA]</scope>
    <source>
        <strain evidence="10 11">TT13</strain>
        <plasmid evidence="11">Plasmid ptt13-3</plasmid>
    </source>
</reference>
<feature type="domain" description="Multidrug resistance protein MdtA-like barrel-sandwich hybrid" evidence="7">
    <location>
        <begin position="63"/>
        <end position="204"/>
    </location>
</feature>
<sequence>MIFCSLLRFAKVGMALATLSVAGQAGAQQPPATGPRQVGVVTLKAQSVPLISTIPGRAVARDAVSIRPRVDGFVTDILYNPGQPIKAGDPMFQIDRTTYQGSVEEAKANLASAKAAVPQAEAAYERSSRLQNSGSTRADLEEAEATLEQARAAVSAAEAALRTAEAQLSWTTITSPLDGLPSVSAVSVGDLVTAGQSDALATVTQLDPIDVDMFEPSARLQRIRDRIEAGTIQRADSINAQLTLENGRTYAAKGELVAPGFEVSTSTGAIDFRFRFENPERRILPGMFVRGSIEIGRIQAILVPQMAATRGRDGTLSAWVAEDGKAVRRTLTEEGVHENAWIVTGGLNPGERLIVNGTTGLAQGAEIAPTPVEIDENGVVRDLPPDGTDPAPATPADAGTN</sequence>
<dbReference type="PANTHER" id="PTHR30158:SF3">
    <property type="entry name" value="MULTIDRUG EFFLUX PUMP SUBUNIT ACRA-RELATED"/>
    <property type="match status" value="1"/>
</dbReference>
<evidence type="ECO:0000259" key="6">
    <source>
        <dbReference type="Pfam" id="PF25876"/>
    </source>
</evidence>
<dbReference type="Pfam" id="PF25876">
    <property type="entry name" value="HH_MFP_RND"/>
    <property type="match status" value="1"/>
</dbReference>
<dbReference type="Gene3D" id="2.40.420.20">
    <property type="match status" value="1"/>
</dbReference>
<keyword evidence="3" id="KW-0175">Coiled coil</keyword>
<name>A0A2D2C711_9RHOB</name>
<dbReference type="GO" id="GO:0015562">
    <property type="term" value="F:efflux transmembrane transporter activity"/>
    <property type="evidence" value="ECO:0007669"/>
    <property type="project" value="InterPro"/>
</dbReference>
<evidence type="ECO:0000313" key="11">
    <source>
        <dbReference type="Proteomes" id="UP000229314"/>
    </source>
</evidence>
<evidence type="ECO:0000256" key="4">
    <source>
        <dbReference type="SAM" id="MobiDB-lite"/>
    </source>
</evidence>
<dbReference type="InterPro" id="IPR058624">
    <property type="entry name" value="MdtA-like_HH"/>
</dbReference>
<proteinExistence type="inferred from homology"/>
<dbReference type="Gene3D" id="2.40.30.170">
    <property type="match status" value="1"/>
</dbReference>
<evidence type="ECO:0000259" key="8">
    <source>
        <dbReference type="Pfam" id="PF25944"/>
    </source>
</evidence>
<dbReference type="NCBIfam" id="TIGR01730">
    <property type="entry name" value="RND_mfp"/>
    <property type="match status" value="1"/>
</dbReference>
<feature type="domain" description="Multidrug resistance protein MdtA-like alpha-helical hairpin" evidence="6">
    <location>
        <begin position="104"/>
        <end position="171"/>
    </location>
</feature>
<dbReference type="Gene3D" id="2.40.50.100">
    <property type="match status" value="1"/>
</dbReference>
<evidence type="ECO:0000256" key="5">
    <source>
        <dbReference type="SAM" id="SignalP"/>
    </source>
</evidence>
<dbReference type="InterPro" id="IPR006143">
    <property type="entry name" value="RND_pump_MFP"/>
</dbReference>
<comment type="subcellular location">
    <subcellularLocation>
        <location evidence="1">Cell envelope</location>
    </subcellularLocation>
</comment>
<feature type="region of interest" description="Disordered" evidence="4">
    <location>
        <begin position="373"/>
        <end position="401"/>
    </location>
</feature>
<dbReference type="InterPro" id="IPR058625">
    <property type="entry name" value="MdtA-like_BSH"/>
</dbReference>
<evidence type="ECO:0000259" key="9">
    <source>
        <dbReference type="Pfam" id="PF25967"/>
    </source>
</evidence>
<comment type="similarity">
    <text evidence="2">Belongs to the membrane fusion protein (MFP) (TC 8.A.1) family.</text>
</comment>
<dbReference type="EMBL" id="CP024425">
    <property type="protein sequence ID" value="ATQ58302.1"/>
    <property type="molecule type" value="Genomic_DNA"/>
</dbReference>
<dbReference type="GO" id="GO:0005886">
    <property type="term" value="C:plasma membrane"/>
    <property type="evidence" value="ECO:0007669"/>
    <property type="project" value="TreeGrafter"/>
</dbReference>
<organism evidence="10 11">
    <name type="scientific">Paracoccus yeei</name>
    <dbReference type="NCBI Taxonomy" id="147645"/>
    <lineage>
        <taxon>Bacteria</taxon>
        <taxon>Pseudomonadati</taxon>
        <taxon>Pseudomonadota</taxon>
        <taxon>Alphaproteobacteria</taxon>
        <taxon>Rhodobacterales</taxon>
        <taxon>Paracoccaceae</taxon>
        <taxon>Paracoccus</taxon>
    </lineage>
</organism>
<dbReference type="InterPro" id="IPR058627">
    <property type="entry name" value="MdtA-like_C"/>
</dbReference>
<dbReference type="Proteomes" id="UP000229314">
    <property type="component" value="Plasmid pTT13-3"/>
</dbReference>
<evidence type="ECO:0000256" key="1">
    <source>
        <dbReference type="ARBA" id="ARBA00004196"/>
    </source>
</evidence>
<evidence type="ECO:0000256" key="3">
    <source>
        <dbReference type="SAM" id="Coils"/>
    </source>
</evidence>
<evidence type="ECO:0000259" key="7">
    <source>
        <dbReference type="Pfam" id="PF25917"/>
    </source>
</evidence>
<feature type="domain" description="Multidrug resistance protein MdtA-like beta-barrel" evidence="8">
    <location>
        <begin position="208"/>
        <end position="296"/>
    </location>
</feature>
<evidence type="ECO:0000256" key="2">
    <source>
        <dbReference type="ARBA" id="ARBA00009477"/>
    </source>
</evidence>
<feature type="signal peptide" evidence="5">
    <location>
        <begin position="1"/>
        <end position="27"/>
    </location>
</feature>
<dbReference type="Pfam" id="PF25967">
    <property type="entry name" value="RND-MFP_C"/>
    <property type="match status" value="1"/>
</dbReference>
<gene>
    <name evidence="10" type="ORF">PYTT13_20980</name>
</gene>
<dbReference type="GO" id="GO:0030313">
    <property type="term" value="C:cell envelope"/>
    <property type="evidence" value="ECO:0007669"/>
    <property type="project" value="UniProtKB-SubCell"/>
</dbReference>
<dbReference type="Pfam" id="PF25917">
    <property type="entry name" value="BSH_RND"/>
    <property type="match status" value="1"/>
</dbReference>
<dbReference type="AlphaFoldDB" id="A0A2D2C711"/>
<dbReference type="InterPro" id="IPR058626">
    <property type="entry name" value="MdtA-like_b-barrel"/>
</dbReference>
<keyword evidence="5" id="KW-0732">Signal</keyword>
<evidence type="ECO:0000313" key="10">
    <source>
        <dbReference type="EMBL" id="ATQ58302.1"/>
    </source>
</evidence>
<dbReference type="GO" id="GO:0046677">
    <property type="term" value="P:response to antibiotic"/>
    <property type="evidence" value="ECO:0007669"/>
    <property type="project" value="TreeGrafter"/>
</dbReference>
<dbReference type="PANTHER" id="PTHR30158">
    <property type="entry name" value="ACRA/E-RELATED COMPONENT OF DRUG EFFLUX TRANSPORTER"/>
    <property type="match status" value="1"/>
</dbReference>
<dbReference type="Gene3D" id="1.10.287.470">
    <property type="entry name" value="Helix hairpin bin"/>
    <property type="match status" value="1"/>
</dbReference>